<dbReference type="Proteomes" id="UP000316778">
    <property type="component" value="Unassembled WGS sequence"/>
</dbReference>
<reference evidence="1 2" key="1">
    <citation type="journal article" date="2013" name="Stand. Genomic Sci.">
        <title>Genomic Encyclopedia of Type Strains, Phase I: The one thousand microbial genomes (KMG-I) project.</title>
        <authorList>
            <person name="Kyrpides N.C."/>
            <person name="Woyke T."/>
            <person name="Eisen J.A."/>
            <person name="Garrity G."/>
            <person name="Lilburn T.G."/>
            <person name="Beck B.J."/>
            <person name="Whitman W.B."/>
            <person name="Hugenholtz P."/>
            <person name="Klenk H.P."/>
        </authorList>
    </citation>
    <scope>NUCLEOTIDE SEQUENCE [LARGE SCALE GENOMIC DNA]</scope>
    <source>
        <strain evidence="1 2">DSM 13484</strain>
    </source>
</reference>
<dbReference type="OrthoDB" id="9821072at2"/>
<organism evidence="1 2">
    <name type="scientific">Chitinophaga japonensis</name>
    <name type="common">Flexibacter japonensis</name>
    <dbReference type="NCBI Taxonomy" id="104662"/>
    <lineage>
        <taxon>Bacteria</taxon>
        <taxon>Pseudomonadati</taxon>
        <taxon>Bacteroidota</taxon>
        <taxon>Chitinophagia</taxon>
        <taxon>Chitinophagales</taxon>
        <taxon>Chitinophagaceae</taxon>
        <taxon>Chitinophaga</taxon>
    </lineage>
</organism>
<keyword evidence="2" id="KW-1185">Reference proteome</keyword>
<name>A0A562SSV8_CHIJA</name>
<accession>A0A562SSV8</accession>
<dbReference type="EMBL" id="VLLG01000005">
    <property type="protein sequence ID" value="TWI84335.1"/>
    <property type="molecule type" value="Genomic_DNA"/>
</dbReference>
<evidence type="ECO:0000313" key="1">
    <source>
        <dbReference type="EMBL" id="TWI84335.1"/>
    </source>
</evidence>
<protein>
    <submittedName>
        <fullName evidence="1">Uncharacterized protein</fullName>
    </submittedName>
</protein>
<proteinExistence type="predicted"/>
<evidence type="ECO:0000313" key="2">
    <source>
        <dbReference type="Proteomes" id="UP000316778"/>
    </source>
</evidence>
<dbReference type="AlphaFoldDB" id="A0A562SSV8"/>
<gene>
    <name evidence="1" type="ORF">LX66_4701</name>
</gene>
<sequence>MKPNTTHLLPPGSEQRRPVHPLYRKLTARIRTLLTVMFSCVLVYPAPGSRILANHPAAYRHPAAEISIRYDAKSGKMSIKAADVPLSELISSLESSYQIMLFVTEISLDTRITCNVVDKFIDDALREALPPAARFFYRFKKGDVELEDRRPETKQTGARNVAPTLKARLQAQPAATAIKATSVPVTAKRVARTATLASPATVAGTAAISRTATLAPTAGNMPLRVAATGIRAQQLVKPVTLQQSDDYYVKVVVRVTPNGYEPVSYSRVNGRLVEDSTATSEYVYQLKDNGREVYTGSFQDPLEMHAYSPDGNHKVLQAKEAYINITLPRQVLDKNAIKAPSLEFSKVRGEAVPESRNVKMLQANALQRKGVISTDALQKVIRRQ</sequence>
<comment type="caution">
    <text evidence="1">The sequence shown here is derived from an EMBL/GenBank/DDBJ whole genome shotgun (WGS) entry which is preliminary data.</text>
</comment>
<dbReference type="RefSeq" id="WP_145717906.1">
    <property type="nucleotide sequence ID" value="NZ_BAAAFY010000002.1"/>
</dbReference>